<protein>
    <recommendedName>
        <fullName evidence="7">GGDEF domain-containing protein</fullName>
    </recommendedName>
</protein>
<keyword evidence="5 6" id="KW-0472">Membrane</keyword>
<dbReference type="InterPro" id="IPR050469">
    <property type="entry name" value="Diguanylate_Cyclase"/>
</dbReference>
<evidence type="ECO:0000256" key="2">
    <source>
        <dbReference type="ARBA" id="ARBA00022475"/>
    </source>
</evidence>
<dbReference type="Proteomes" id="UP000730618">
    <property type="component" value="Unassembled WGS sequence"/>
</dbReference>
<dbReference type="EMBL" id="CAJVCE010000005">
    <property type="protein sequence ID" value="CAG7637569.1"/>
    <property type="molecule type" value="Genomic_DNA"/>
</dbReference>
<evidence type="ECO:0000256" key="1">
    <source>
        <dbReference type="ARBA" id="ARBA00004651"/>
    </source>
</evidence>
<organism evidence="8 9">
    <name type="scientific">Paenibacillus allorhizosphaerae</name>
    <dbReference type="NCBI Taxonomy" id="2849866"/>
    <lineage>
        <taxon>Bacteria</taxon>
        <taxon>Bacillati</taxon>
        <taxon>Bacillota</taxon>
        <taxon>Bacilli</taxon>
        <taxon>Bacillales</taxon>
        <taxon>Paenibacillaceae</taxon>
        <taxon>Paenibacillus</taxon>
    </lineage>
</organism>
<dbReference type="Pfam" id="PF00990">
    <property type="entry name" value="GGDEF"/>
    <property type="match status" value="1"/>
</dbReference>
<dbReference type="PANTHER" id="PTHR45138">
    <property type="entry name" value="REGULATORY COMPONENTS OF SENSORY TRANSDUCTION SYSTEM"/>
    <property type="match status" value="1"/>
</dbReference>
<keyword evidence="4 6" id="KW-1133">Transmembrane helix</keyword>
<feature type="transmembrane region" description="Helical" evidence="6">
    <location>
        <begin position="286"/>
        <end position="305"/>
    </location>
</feature>
<dbReference type="Pfam" id="PF02743">
    <property type="entry name" value="dCache_1"/>
    <property type="match status" value="1"/>
</dbReference>
<comment type="subcellular location">
    <subcellularLocation>
        <location evidence="1">Cell membrane</location>
        <topology evidence="1">Multi-pass membrane protein</topology>
    </subcellularLocation>
</comment>
<dbReference type="PANTHER" id="PTHR45138:SF9">
    <property type="entry name" value="DIGUANYLATE CYCLASE DGCM-RELATED"/>
    <property type="match status" value="1"/>
</dbReference>
<reference evidence="8 9" key="1">
    <citation type="submission" date="2021-06" db="EMBL/GenBank/DDBJ databases">
        <authorList>
            <person name="Criscuolo A."/>
        </authorList>
    </citation>
    <scope>NUCLEOTIDE SEQUENCE [LARGE SCALE GENOMIC DNA]</scope>
    <source>
        <strain evidence="9">CIP 111802</strain>
    </source>
</reference>
<dbReference type="InterPro" id="IPR033479">
    <property type="entry name" value="dCache_1"/>
</dbReference>
<evidence type="ECO:0000256" key="4">
    <source>
        <dbReference type="ARBA" id="ARBA00022989"/>
    </source>
</evidence>
<evidence type="ECO:0000313" key="9">
    <source>
        <dbReference type="Proteomes" id="UP000730618"/>
    </source>
</evidence>
<accession>A0ABM8VGA9</accession>
<comment type="caution">
    <text evidence="8">The sequence shown here is derived from an EMBL/GenBank/DDBJ whole genome shotgun (WGS) entry which is preliminary data.</text>
</comment>
<dbReference type="NCBIfam" id="TIGR00254">
    <property type="entry name" value="GGDEF"/>
    <property type="match status" value="1"/>
</dbReference>
<evidence type="ECO:0000313" key="8">
    <source>
        <dbReference type="EMBL" id="CAG7637569.1"/>
    </source>
</evidence>
<dbReference type="RefSeq" id="WP_218098691.1">
    <property type="nucleotide sequence ID" value="NZ_CAJVCE010000005.1"/>
</dbReference>
<keyword evidence="3 6" id="KW-0812">Transmembrane</keyword>
<keyword evidence="2" id="KW-1003">Cell membrane</keyword>
<evidence type="ECO:0000256" key="5">
    <source>
        <dbReference type="ARBA" id="ARBA00023136"/>
    </source>
</evidence>
<feature type="domain" description="GGDEF" evidence="7">
    <location>
        <begin position="392"/>
        <end position="522"/>
    </location>
</feature>
<feature type="transmembrane region" description="Helical" evidence="6">
    <location>
        <begin position="12"/>
        <end position="36"/>
    </location>
</feature>
<evidence type="ECO:0000259" key="7">
    <source>
        <dbReference type="PROSITE" id="PS50887"/>
    </source>
</evidence>
<dbReference type="CDD" id="cd12912">
    <property type="entry name" value="PDC2_MCP_like"/>
    <property type="match status" value="1"/>
</dbReference>
<dbReference type="CDD" id="cd01949">
    <property type="entry name" value="GGDEF"/>
    <property type="match status" value="1"/>
</dbReference>
<evidence type="ECO:0000256" key="3">
    <source>
        <dbReference type="ARBA" id="ARBA00022692"/>
    </source>
</evidence>
<dbReference type="SMART" id="SM00267">
    <property type="entry name" value="GGDEF"/>
    <property type="match status" value="1"/>
</dbReference>
<sequence>MILQKGNRRIRLVYLLTGLVFISILGTSLVQIFAAYRAEKLSLYETTLGMNHESAQKMAVTMNTLFLTMKNSLRVTAAQLEVEQPEILQKQLNLFTESSGYFNSVIYVDKTGTLRAISPVTSGNTGLALTSEAVTNALELRMPTISKPYLSTTDRLIVLMTNPIYNARGEYIGFLGGTIYLREPNVLNGIFGTNVFSESGSYVFVVDGSGNIIYHPDQSRLGDNVNGNSVVEKLMQGRHGEELVVNSKGISFLSGYASSSENGWGIVVQTPLSEIESISLKLIANMLLYSLPLFIIILIITFWLAKTLAAPFSSLTDIARDLLNGKRYDRFLKANHWNYEAHHLNKTILLAIEAFQKQEEHLYSEAQTDSLTGLANRRTLDARIEQWVQEGMSFSVIAMDIDDFKKINDTYGHAAGDEVLKLLAKIMVSSTRKEDCCCRIGGEEFVVLQPDMPVDAAYKTAEKIRQKLRIEDNPTGLPVTISLGVASYPVSAASAKDALRCADSALYAAKRSGKNRTVKYTGSGFSEDC</sequence>
<name>A0ABM8VGA9_9BACL</name>
<gene>
    <name evidence="8" type="ORF">PAECIP111802_02371</name>
</gene>
<dbReference type="PROSITE" id="PS50887">
    <property type="entry name" value="GGDEF"/>
    <property type="match status" value="1"/>
</dbReference>
<keyword evidence="9" id="KW-1185">Reference proteome</keyword>
<dbReference type="InterPro" id="IPR000160">
    <property type="entry name" value="GGDEF_dom"/>
</dbReference>
<proteinExistence type="predicted"/>
<evidence type="ECO:0000256" key="6">
    <source>
        <dbReference type="SAM" id="Phobius"/>
    </source>
</evidence>